<proteinExistence type="predicted"/>
<keyword evidence="5" id="KW-1185">Reference proteome</keyword>
<dbReference type="InterPro" id="IPR009057">
    <property type="entry name" value="Homeodomain-like_sf"/>
</dbReference>
<dbReference type="InterPro" id="IPR001647">
    <property type="entry name" value="HTH_TetR"/>
</dbReference>
<name>A0A840NH70_9PSEU</name>
<dbReference type="GO" id="GO:0000976">
    <property type="term" value="F:transcription cis-regulatory region binding"/>
    <property type="evidence" value="ECO:0007669"/>
    <property type="project" value="TreeGrafter"/>
</dbReference>
<dbReference type="InterPro" id="IPR050109">
    <property type="entry name" value="HTH-type_TetR-like_transc_reg"/>
</dbReference>
<evidence type="ECO:0000259" key="3">
    <source>
        <dbReference type="PROSITE" id="PS50977"/>
    </source>
</evidence>
<dbReference type="Proteomes" id="UP000580474">
    <property type="component" value="Unassembled WGS sequence"/>
</dbReference>
<dbReference type="PANTHER" id="PTHR30055:SF226">
    <property type="entry name" value="HTH-TYPE TRANSCRIPTIONAL REGULATOR PKSA"/>
    <property type="match status" value="1"/>
</dbReference>
<evidence type="ECO:0000256" key="2">
    <source>
        <dbReference type="PROSITE-ProRule" id="PRU00335"/>
    </source>
</evidence>
<dbReference type="SUPFAM" id="SSF46689">
    <property type="entry name" value="Homeodomain-like"/>
    <property type="match status" value="1"/>
</dbReference>
<dbReference type="PANTHER" id="PTHR30055">
    <property type="entry name" value="HTH-TYPE TRANSCRIPTIONAL REGULATOR RUTR"/>
    <property type="match status" value="1"/>
</dbReference>
<evidence type="ECO:0000313" key="4">
    <source>
        <dbReference type="EMBL" id="MBB5070371.1"/>
    </source>
</evidence>
<reference evidence="4 5" key="1">
    <citation type="submission" date="2020-08" db="EMBL/GenBank/DDBJ databases">
        <title>Sequencing the genomes of 1000 actinobacteria strains.</title>
        <authorList>
            <person name="Klenk H.-P."/>
        </authorList>
    </citation>
    <scope>NUCLEOTIDE SEQUENCE [LARGE SCALE GENOMIC DNA]</scope>
    <source>
        <strain evidence="4 5">DSM 45582</strain>
    </source>
</reference>
<dbReference type="GO" id="GO:0003700">
    <property type="term" value="F:DNA-binding transcription factor activity"/>
    <property type="evidence" value="ECO:0007669"/>
    <property type="project" value="TreeGrafter"/>
</dbReference>
<keyword evidence="1 2" id="KW-0238">DNA-binding</keyword>
<dbReference type="Gene3D" id="1.10.357.10">
    <property type="entry name" value="Tetracycline Repressor, domain 2"/>
    <property type="match status" value="1"/>
</dbReference>
<dbReference type="SUPFAM" id="SSF48498">
    <property type="entry name" value="Tetracyclin repressor-like, C-terminal domain"/>
    <property type="match status" value="1"/>
</dbReference>
<dbReference type="RefSeq" id="WP_184479912.1">
    <property type="nucleotide sequence ID" value="NZ_JACHIV010000001.1"/>
</dbReference>
<dbReference type="PROSITE" id="PS50977">
    <property type="entry name" value="HTH_TETR_2"/>
    <property type="match status" value="1"/>
</dbReference>
<accession>A0A840NH70</accession>
<dbReference type="InterPro" id="IPR036271">
    <property type="entry name" value="Tet_transcr_reg_TetR-rel_C_sf"/>
</dbReference>
<protein>
    <submittedName>
        <fullName evidence="4">AcrR family transcriptional regulator</fullName>
    </submittedName>
</protein>
<gene>
    <name evidence="4" type="ORF">BJ969_003459</name>
</gene>
<comment type="caution">
    <text evidence="4">The sequence shown here is derived from an EMBL/GenBank/DDBJ whole genome shotgun (WGS) entry which is preliminary data.</text>
</comment>
<evidence type="ECO:0000256" key="1">
    <source>
        <dbReference type="ARBA" id="ARBA00023125"/>
    </source>
</evidence>
<feature type="DNA-binding region" description="H-T-H motif" evidence="2">
    <location>
        <begin position="46"/>
        <end position="65"/>
    </location>
</feature>
<organism evidence="4 5">
    <name type="scientific">Saccharopolyspora gloriosae</name>
    <dbReference type="NCBI Taxonomy" id="455344"/>
    <lineage>
        <taxon>Bacteria</taxon>
        <taxon>Bacillati</taxon>
        <taxon>Actinomycetota</taxon>
        <taxon>Actinomycetes</taxon>
        <taxon>Pseudonocardiales</taxon>
        <taxon>Pseudonocardiaceae</taxon>
        <taxon>Saccharopolyspora</taxon>
    </lineage>
</organism>
<dbReference type="EMBL" id="JACHIV010000001">
    <property type="protein sequence ID" value="MBB5070371.1"/>
    <property type="molecule type" value="Genomic_DNA"/>
</dbReference>
<dbReference type="AlphaFoldDB" id="A0A840NH70"/>
<feature type="domain" description="HTH tetR-type" evidence="3">
    <location>
        <begin position="23"/>
        <end position="83"/>
    </location>
</feature>
<sequence length="215" mass="23434">MSTTDEPGKPGRWAGKPPADRVAERRALLLDAALDLLGTEGWTGTSVRAVCQHARLNPRYFYESFPDLNALVIALYDRLIDDLHTEVRAAAEAAGNEPHERVRAVVDSTTRFVAEDHRRARVLYVEALGNEALNRRRIETGHLIARYVEADATRGAPGDPVVGITAAVLVGGFSELLMSWLDGRVPVTRDHLVDDATALFTSLGDTAARIVGERG</sequence>
<dbReference type="Pfam" id="PF00440">
    <property type="entry name" value="TetR_N"/>
    <property type="match status" value="1"/>
</dbReference>
<evidence type="ECO:0000313" key="5">
    <source>
        <dbReference type="Proteomes" id="UP000580474"/>
    </source>
</evidence>